<evidence type="ECO:0000313" key="2">
    <source>
        <dbReference type="EMBL" id="CAB4273366.1"/>
    </source>
</evidence>
<keyword evidence="5" id="KW-1185">Reference proteome</keyword>
<gene>
    <name evidence="2" type="ORF">CURHAP_LOCUS20875</name>
    <name evidence="3" type="ORF">ORAREDHAP_LOCUS20652</name>
</gene>
<accession>A0A6J5WTY0</accession>
<evidence type="ECO:0000313" key="3">
    <source>
        <dbReference type="EMBL" id="CAB4303841.1"/>
    </source>
</evidence>
<sequence>MTLTFNAALPELLTRIHTVSHPEASSPFFGELGDSPSRGRNRPTERTLGNEKNVGQLNE</sequence>
<feature type="region of interest" description="Disordered" evidence="1">
    <location>
        <begin position="23"/>
        <end position="59"/>
    </location>
</feature>
<organism evidence="3 5">
    <name type="scientific">Prunus armeniaca</name>
    <name type="common">Apricot</name>
    <name type="synonym">Armeniaca vulgaris</name>
    <dbReference type="NCBI Taxonomy" id="36596"/>
    <lineage>
        <taxon>Eukaryota</taxon>
        <taxon>Viridiplantae</taxon>
        <taxon>Streptophyta</taxon>
        <taxon>Embryophyta</taxon>
        <taxon>Tracheophyta</taxon>
        <taxon>Spermatophyta</taxon>
        <taxon>Magnoliopsida</taxon>
        <taxon>eudicotyledons</taxon>
        <taxon>Gunneridae</taxon>
        <taxon>Pentapetalae</taxon>
        <taxon>rosids</taxon>
        <taxon>fabids</taxon>
        <taxon>Rosales</taxon>
        <taxon>Rosaceae</taxon>
        <taxon>Amygdaloideae</taxon>
        <taxon>Amygdaleae</taxon>
        <taxon>Prunus</taxon>
    </lineage>
</organism>
<evidence type="ECO:0000313" key="4">
    <source>
        <dbReference type="Proteomes" id="UP000507222"/>
    </source>
</evidence>
<reference evidence="3 4" key="2">
    <citation type="submission" date="2020-05" db="EMBL/GenBank/DDBJ databases">
        <authorList>
            <person name="Campoy J."/>
            <person name="Schneeberger K."/>
            <person name="Spophaly S."/>
        </authorList>
    </citation>
    <scope>NUCLEOTIDE SEQUENCE [LARGE SCALE GENOMIC DNA]</scope>
    <source>
        <strain evidence="3">PruArmRojPasFocal</strain>
    </source>
</reference>
<reference evidence="5" key="1">
    <citation type="journal article" date="2020" name="Genome Biol.">
        <title>Gamete binning: chromosome-level and haplotype-resolved genome assembly enabled by high-throughput single-cell sequencing of gamete genomes.</title>
        <authorList>
            <person name="Campoy J.A."/>
            <person name="Sun H."/>
            <person name="Goel M."/>
            <person name="Jiao W.-B."/>
            <person name="Folz-Donahue K."/>
            <person name="Wang N."/>
            <person name="Rubio M."/>
            <person name="Liu C."/>
            <person name="Kukat C."/>
            <person name="Ruiz D."/>
            <person name="Huettel B."/>
            <person name="Schneeberger K."/>
        </authorList>
    </citation>
    <scope>NUCLEOTIDE SEQUENCE [LARGE SCALE GENOMIC DNA]</scope>
    <source>
        <strain evidence="5">cv. Rojo Pasion</strain>
    </source>
</reference>
<dbReference type="EMBL" id="CAEKDK010000003">
    <property type="protein sequence ID" value="CAB4273366.1"/>
    <property type="molecule type" value="Genomic_DNA"/>
</dbReference>
<evidence type="ECO:0000256" key="1">
    <source>
        <dbReference type="SAM" id="MobiDB-lite"/>
    </source>
</evidence>
<evidence type="ECO:0000313" key="5">
    <source>
        <dbReference type="Proteomes" id="UP000507245"/>
    </source>
</evidence>
<proteinExistence type="predicted"/>
<dbReference type="Proteomes" id="UP000507222">
    <property type="component" value="Unassembled WGS sequence"/>
</dbReference>
<dbReference type="Proteomes" id="UP000507245">
    <property type="component" value="Unassembled WGS sequence"/>
</dbReference>
<protein>
    <submittedName>
        <fullName evidence="3">Uncharacterized protein</fullName>
    </submittedName>
</protein>
<name>A0A6J5WTY0_PRUAR</name>
<dbReference type="AlphaFoldDB" id="A0A6J5WTY0"/>
<dbReference type="EMBL" id="CAEKKB010000003">
    <property type="protein sequence ID" value="CAB4303841.1"/>
    <property type="molecule type" value="Genomic_DNA"/>
</dbReference>